<protein>
    <recommendedName>
        <fullName evidence="4">R3H-associated N-terminal domain-containing protein</fullName>
    </recommendedName>
</protein>
<reference evidence="2 3" key="1">
    <citation type="submission" date="2014-04" db="EMBL/GenBank/DDBJ databases">
        <authorList>
            <consortium name="DOE Joint Genome Institute"/>
            <person name="Kuo A."/>
            <person name="Kohler A."/>
            <person name="Nagy L.G."/>
            <person name="Floudas D."/>
            <person name="Copeland A."/>
            <person name="Barry K.W."/>
            <person name="Cichocki N."/>
            <person name="Veneault-Fourrey C."/>
            <person name="LaButti K."/>
            <person name="Lindquist E.A."/>
            <person name="Lipzen A."/>
            <person name="Lundell T."/>
            <person name="Morin E."/>
            <person name="Murat C."/>
            <person name="Sun H."/>
            <person name="Tunlid A."/>
            <person name="Henrissat B."/>
            <person name="Grigoriev I.V."/>
            <person name="Hibbett D.S."/>
            <person name="Martin F."/>
            <person name="Nordberg H.P."/>
            <person name="Cantor M.N."/>
            <person name="Hua S.X."/>
        </authorList>
    </citation>
    <scope>NUCLEOTIDE SEQUENCE [LARGE SCALE GENOMIC DNA]</scope>
    <source>
        <strain evidence="2 3">Foug A</strain>
    </source>
</reference>
<accession>A0A0C3EAM4</accession>
<feature type="compositionally biased region" description="Basic residues" evidence="1">
    <location>
        <begin position="426"/>
        <end position="442"/>
    </location>
</feature>
<feature type="region of interest" description="Disordered" evidence="1">
    <location>
        <begin position="54"/>
        <end position="77"/>
    </location>
</feature>
<feature type="compositionally biased region" description="Low complexity" evidence="1">
    <location>
        <begin position="415"/>
        <end position="425"/>
    </location>
</feature>
<feature type="region of interest" description="Disordered" evidence="1">
    <location>
        <begin position="13"/>
        <end position="35"/>
    </location>
</feature>
<dbReference type="OrthoDB" id="10256743at2759"/>
<evidence type="ECO:0000313" key="2">
    <source>
        <dbReference type="EMBL" id="KIM65021.1"/>
    </source>
</evidence>
<keyword evidence="3" id="KW-1185">Reference proteome</keyword>
<dbReference type="AlphaFoldDB" id="A0A0C3EAM4"/>
<gene>
    <name evidence="2" type="ORF">SCLCIDRAFT_1212702</name>
</gene>
<proteinExistence type="predicted"/>
<dbReference type="HOGENOM" id="CLU_041941_0_0_1"/>
<evidence type="ECO:0000256" key="1">
    <source>
        <dbReference type="SAM" id="MobiDB-lite"/>
    </source>
</evidence>
<feature type="region of interest" description="Disordered" evidence="1">
    <location>
        <begin position="271"/>
        <end position="313"/>
    </location>
</feature>
<feature type="region of interest" description="Disordered" evidence="1">
    <location>
        <begin position="407"/>
        <end position="442"/>
    </location>
</feature>
<feature type="compositionally biased region" description="Acidic residues" evidence="1">
    <location>
        <begin position="301"/>
        <end position="312"/>
    </location>
</feature>
<organism evidence="2 3">
    <name type="scientific">Scleroderma citrinum Foug A</name>
    <dbReference type="NCBI Taxonomy" id="1036808"/>
    <lineage>
        <taxon>Eukaryota</taxon>
        <taxon>Fungi</taxon>
        <taxon>Dikarya</taxon>
        <taxon>Basidiomycota</taxon>
        <taxon>Agaricomycotina</taxon>
        <taxon>Agaricomycetes</taxon>
        <taxon>Agaricomycetidae</taxon>
        <taxon>Boletales</taxon>
        <taxon>Sclerodermatineae</taxon>
        <taxon>Sclerodermataceae</taxon>
        <taxon>Scleroderma</taxon>
    </lineage>
</organism>
<evidence type="ECO:0000313" key="3">
    <source>
        <dbReference type="Proteomes" id="UP000053989"/>
    </source>
</evidence>
<feature type="compositionally biased region" description="Polar residues" evidence="1">
    <location>
        <begin position="290"/>
        <end position="300"/>
    </location>
</feature>
<dbReference type="EMBL" id="KN822025">
    <property type="protein sequence ID" value="KIM65021.1"/>
    <property type="molecule type" value="Genomic_DNA"/>
</dbReference>
<evidence type="ECO:0008006" key="4">
    <source>
        <dbReference type="Google" id="ProtNLM"/>
    </source>
</evidence>
<reference evidence="3" key="2">
    <citation type="submission" date="2015-01" db="EMBL/GenBank/DDBJ databases">
        <title>Evolutionary Origins and Diversification of the Mycorrhizal Mutualists.</title>
        <authorList>
            <consortium name="DOE Joint Genome Institute"/>
            <consortium name="Mycorrhizal Genomics Consortium"/>
            <person name="Kohler A."/>
            <person name="Kuo A."/>
            <person name="Nagy L.G."/>
            <person name="Floudas D."/>
            <person name="Copeland A."/>
            <person name="Barry K.W."/>
            <person name="Cichocki N."/>
            <person name="Veneault-Fourrey C."/>
            <person name="LaButti K."/>
            <person name="Lindquist E.A."/>
            <person name="Lipzen A."/>
            <person name="Lundell T."/>
            <person name="Morin E."/>
            <person name="Murat C."/>
            <person name="Riley R."/>
            <person name="Ohm R."/>
            <person name="Sun H."/>
            <person name="Tunlid A."/>
            <person name="Henrissat B."/>
            <person name="Grigoriev I.V."/>
            <person name="Hibbett D.S."/>
            <person name="Martin F."/>
        </authorList>
    </citation>
    <scope>NUCLEOTIDE SEQUENCE [LARGE SCALE GENOMIC DNA]</scope>
    <source>
        <strain evidence="3">Foug A</strain>
    </source>
</reference>
<dbReference type="InParanoid" id="A0A0C3EAM4"/>
<dbReference type="Proteomes" id="UP000053989">
    <property type="component" value="Unassembled WGS sequence"/>
</dbReference>
<sequence>MQSVDHIPSVLTQAAEQSQNTTTTTDTGPVPLSFPAILRNPNLSDRYAHLRPASLDREAASRSQSKRARKDRNVLEGKRWVRRQENAKFTHNPHITPPTAADLALPTRHLPSSTFPIPLPPYLPRSVTVPPSVTPLSDPATSAAGLFSLSLRGTRRTLCSRPFTAPLVKAIESHLLDWLDGGTFLSPNEGAGVSAFAFPGEPVGGRDDLREVRREAGRLVWVVRTGAEGDGSFERFIVHCVARWHNVVSFSKETDGRRLTYLLRSNSIRPVSSSLDTPPATDASDFHVSDVNTSDSNTTDGPDDSASEDESVAIDPSQAVLSAISEFPSPSRPSSLISSVSGGPDLAIDSAEEGDVDPALTASIESLSLAGSFRHGSDTTAFVVDRGTPPSEISLVDSTVPVRPSARYFRPRPYPRSTSSPSPVRRTSHRMGRFGRHGKDKTTKKPVIAVGGKGLFYDYLFA</sequence>
<name>A0A0C3EAM4_9AGAM</name>
<dbReference type="STRING" id="1036808.A0A0C3EAM4"/>